<evidence type="ECO:0000313" key="9">
    <source>
        <dbReference type="Proteomes" id="UP000478052"/>
    </source>
</evidence>
<evidence type="ECO:0000256" key="5">
    <source>
        <dbReference type="ARBA" id="ARBA00023187"/>
    </source>
</evidence>
<dbReference type="PANTHER" id="PTHR13264">
    <property type="entry name" value="GCIP-INTERACTING PROTEIN P29"/>
    <property type="match status" value="1"/>
</dbReference>
<dbReference type="Pfam" id="PF08231">
    <property type="entry name" value="SYF2"/>
    <property type="match status" value="1"/>
</dbReference>
<evidence type="ECO:0000313" key="8">
    <source>
        <dbReference type="EMBL" id="KAF0753241.1"/>
    </source>
</evidence>
<comment type="function">
    <text evidence="7">Involved in pre-mRNA splicing.</text>
</comment>
<gene>
    <name evidence="8" type="ORF">FWK35_00018073</name>
</gene>
<comment type="subunit">
    <text evidence="7">May be part of a spliceosome complex.</text>
</comment>
<keyword evidence="3 7" id="KW-0507">mRNA processing</keyword>
<evidence type="ECO:0000256" key="2">
    <source>
        <dbReference type="ARBA" id="ARBA00010028"/>
    </source>
</evidence>
<organism evidence="8 9">
    <name type="scientific">Aphis craccivora</name>
    <name type="common">Cowpea aphid</name>
    <dbReference type="NCBI Taxonomy" id="307492"/>
    <lineage>
        <taxon>Eukaryota</taxon>
        <taxon>Metazoa</taxon>
        <taxon>Ecdysozoa</taxon>
        <taxon>Arthropoda</taxon>
        <taxon>Hexapoda</taxon>
        <taxon>Insecta</taxon>
        <taxon>Pterygota</taxon>
        <taxon>Neoptera</taxon>
        <taxon>Paraneoptera</taxon>
        <taxon>Hemiptera</taxon>
        <taxon>Sternorrhyncha</taxon>
        <taxon>Aphidomorpha</taxon>
        <taxon>Aphidoidea</taxon>
        <taxon>Aphididae</taxon>
        <taxon>Aphidini</taxon>
        <taxon>Aphis</taxon>
        <taxon>Aphis</taxon>
    </lineage>
</organism>
<evidence type="ECO:0000256" key="4">
    <source>
        <dbReference type="ARBA" id="ARBA00022728"/>
    </source>
</evidence>
<comment type="caution">
    <text evidence="8">The sequence shown here is derived from an EMBL/GenBank/DDBJ whole genome shotgun (WGS) entry which is preliminary data.</text>
</comment>
<proteinExistence type="inferred from homology"/>
<dbReference type="OrthoDB" id="199717at2759"/>
<reference evidence="8 9" key="1">
    <citation type="submission" date="2019-08" db="EMBL/GenBank/DDBJ databases">
        <title>Whole genome of Aphis craccivora.</title>
        <authorList>
            <person name="Voronova N.V."/>
            <person name="Shulinski R.S."/>
            <person name="Bandarenka Y.V."/>
            <person name="Zhorov D.G."/>
            <person name="Warner D."/>
        </authorList>
    </citation>
    <scope>NUCLEOTIDE SEQUENCE [LARGE SCALE GENOMIC DNA]</scope>
    <source>
        <strain evidence="8">180601</strain>
        <tissue evidence="8">Whole Body</tissue>
    </source>
</reference>
<dbReference type="InterPro" id="IPR013260">
    <property type="entry name" value="mRNA_splic_SYF2"/>
</dbReference>
<evidence type="ECO:0000256" key="1">
    <source>
        <dbReference type="ARBA" id="ARBA00004123"/>
    </source>
</evidence>
<dbReference type="GO" id="GO:0071014">
    <property type="term" value="C:post-mRNA release spliceosomal complex"/>
    <property type="evidence" value="ECO:0007669"/>
    <property type="project" value="TreeGrafter"/>
</dbReference>
<keyword evidence="9" id="KW-1185">Reference proteome</keyword>
<keyword evidence="5 7" id="KW-0508">mRNA splicing</keyword>
<comment type="similarity">
    <text evidence="2 7">Belongs to the SYF2 family.</text>
</comment>
<keyword evidence="4 7" id="KW-0747">Spliceosome</keyword>
<dbReference type="Proteomes" id="UP000478052">
    <property type="component" value="Unassembled WGS sequence"/>
</dbReference>
<keyword evidence="6 7" id="KW-0539">Nucleus</keyword>
<sequence>MNQAVQAKQADRLKKLRDLHIKRIIDMSFPQNEARVNNHQEVVEEDKQMKLPSNWEARQRKAEWLLNDDKLRQEAKEKGQDYNRLKLLNMTAMEADAIDRKKKRRNPDPGFSDYEEATARQYNRMISNMKVDMDAYQRQKDKLGKAFYAEANTYLHDKVKDSKEGIDKMVDDLEKQIAKRNKFSRRRTHNDEADIDYINERNMKFNAKLERYYGEHTTQIKQNLERGTAI</sequence>
<dbReference type="GO" id="GO:0000398">
    <property type="term" value="P:mRNA splicing, via spliceosome"/>
    <property type="evidence" value="ECO:0007669"/>
    <property type="project" value="UniProtKB-UniRule"/>
</dbReference>
<dbReference type="PANTHER" id="PTHR13264:SF5">
    <property type="entry name" value="PRE-MRNA-SPLICING FACTOR SYF2"/>
    <property type="match status" value="1"/>
</dbReference>
<protein>
    <recommendedName>
        <fullName evidence="7">Pre-mRNA-splicing factor SYF2</fullName>
    </recommendedName>
</protein>
<name>A0A6G0YCU9_APHCR</name>
<comment type="subcellular location">
    <subcellularLocation>
        <location evidence="1 7">Nucleus</location>
    </subcellularLocation>
</comment>
<dbReference type="EMBL" id="VUJU01004798">
    <property type="protein sequence ID" value="KAF0753241.1"/>
    <property type="molecule type" value="Genomic_DNA"/>
</dbReference>
<dbReference type="AlphaFoldDB" id="A0A6G0YCU9"/>
<evidence type="ECO:0000256" key="7">
    <source>
        <dbReference type="RuleBase" id="RU367148"/>
    </source>
</evidence>
<dbReference type="GO" id="GO:0071013">
    <property type="term" value="C:catalytic step 2 spliceosome"/>
    <property type="evidence" value="ECO:0007669"/>
    <property type="project" value="TreeGrafter"/>
</dbReference>
<evidence type="ECO:0000256" key="6">
    <source>
        <dbReference type="ARBA" id="ARBA00023242"/>
    </source>
</evidence>
<accession>A0A6G0YCU9</accession>
<evidence type="ECO:0000256" key="3">
    <source>
        <dbReference type="ARBA" id="ARBA00022664"/>
    </source>
</evidence>
<dbReference type="GO" id="GO:0000974">
    <property type="term" value="C:Prp19 complex"/>
    <property type="evidence" value="ECO:0007669"/>
    <property type="project" value="TreeGrafter"/>
</dbReference>